<feature type="region of interest" description="Disordered" evidence="1">
    <location>
        <begin position="1"/>
        <end position="45"/>
    </location>
</feature>
<sequence>MAAAGAGPGQGADAGGAQCYGAGVPDRTPTPPPAGPSPAPTPALGSLRVPAAALQSVPHLPAFWPGHRLVPVAGEPQDAAPEGMDAPLLWTPGPFRPACLGMRELPVLLVVAPGPDPVGTALARPAPALFLALAPRVMAAVAAGRIGGPPGLDDPGAAAFGVPRRSAALLIGGTPPAGTTVLRVADPFVDGVAAPNGMQPRLSPWTLLDAAASLHGASRPLALLALAAGVRVADGPLAGADPVATWAALLAATRAADPFTGQPCSIEHALSILALWREREAESRGVAACLGVHPYKRDRVRALLASTAPPPGFHGRAAHAVAAARARGGALLAWAAAAPPGLRERCLAAGVELRWLEDGFIRSAGLGAAFRPGASFALDSGGAYFDPAAPSDLARLIEAGDFAPATLARAAALRQAIVARGITKYNLGGAAPVIAAAPGRRVVLVPGQVEDDASVRLGGGAIRRNIDLLRAVRAAEPDAFLLYKPHPDIEAGFRRGRIPKAALAGLADQVVEQAPMAALLARVDAVHTLTSLTGFEALLRGLPVTCWGMPFYAGWGLTQDRGALPAGAPPRTRCATLDELVAAALVLYPRCIDPLTLLPCPPEVLLDRMAQPGLFPPGRFSAIRAAEGWLRRGIARIRGLR</sequence>
<dbReference type="InterPro" id="IPR007833">
    <property type="entry name" value="Capsule_polysaccharide_synth"/>
</dbReference>
<dbReference type="CDD" id="cd16439">
    <property type="entry name" value="beta_Kdo_transferase_KpsC_2"/>
    <property type="match status" value="1"/>
</dbReference>
<name>A0A1I3Y3V1_9PROT</name>
<reference evidence="2 3" key="1">
    <citation type="submission" date="2016-10" db="EMBL/GenBank/DDBJ databases">
        <authorList>
            <person name="de Groot N.N."/>
        </authorList>
    </citation>
    <scope>NUCLEOTIDE SEQUENCE [LARGE SCALE GENOMIC DNA]</scope>
    <source>
        <strain evidence="2 3">DSM 19981</strain>
    </source>
</reference>
<dbReference type="GO" id="GO:0000271">
    <property type="term" value="P:polysaccharide biosynthetic process"/>
    <property type="evidence" value="ECO:0007669"/>
    <property type="project" value="InterPro"/>
</dbReference>
<gene>
    <name evidence="2" type="ORF">SAMN02745775_101891</name>
</gene>
<evidence type="ECO:0000256" key="1">
    <source>
        <dbReference type="SAM" id="MobiDB-lite"/>
    </source>
</evidence>
<dbReference type="Pfam" id="PF05159">
    <property type="entry name" value="Capsule_synth"/>
    <property type="match status" value="1"/>
</dbReference>
<dbReference type="GO" id="GO:0015774">
    <property type="term" value="P:polysaccharide transport"/>
    <property type="evidence" value="ECO:0007669"/>
    <property type="project" value="InterPro"/>
</dbReference>
<keyword evidence="3" id="KW-1185">Reference proteome</keyword>
<organism evidence="2 3">
    <name type="scientific">Falsiroseomonas stagni DSM 19981</name>
    <dbReference type="NCBI Taxonomy" id="1123062"/>
    <lineage>
        <taxon>Bacteria</taxon>
        <taxon>Pseudomonadati</taxon>
        <taxon>Pseudomonadota</taxon>
        <taxon>Alphaproteobacteria</taxon>
        <taxon>Acetobacterales</taxon>
        <taxon>Roseomonadaceae</taxon>
        <taxon>Falsiroseomonas</taxon>
    </lineage>
</organism>
<accession>A0A1I3Y3V1</accession>
<feature type="compositionally biased region" description="Gly residues" evidence="1">
    <location>
        <begin position="1"/>
        <end position="14"/>
    </location>
</feature>
<proteinExistence type="predicted"/>
<dbReference type="STRING" id="1123062.SAMN02745775_101891"/>
<evidence type="ECO:0000313" key="2">
    <source>
        <dbReference type="EMBL" id="SFK25971.1"/>
    </source>
</evidence>
<protein>
    <submittedName>
        <fullName evidence="2">Capsule polysaccharide biosynthesis protein</fullName>
    </submittedName>
</protein>
<dbReference type="Proteomes" id="UP000199473">
    <property type="component" value="Unassembled WGS sequence"/>
</dbReference>
<dbReference type="EMBL" id="FOSQ01000001">
    <property type="protein sequence ID" value="SFK25971.1"/>
    <property type="molecule type" value="Genomic_DNA"/>
</dbReference>
<dbReference type="AlphaFoldDB" id="A0A1I3Y3V1"/>
<feature type="compositionally biased region" description="Pro residues" evidence="1">
    <location>
        <begin position="28"/>
        <end position="41"/>
    </location>
</feature>
<evidence type="ECO:0000313" key="3">
    <source>
        <dbReference type="Proteomes" id="UP000199473"/>
    </source>
</evidence>